<name>A0ABN1FW33_9BACI</name>
<keyword evidence="4" id="KW-1185">Reference proteome</keyword>
<dbReference type="InterPro" id="IPR032694">
    <property type="entry name" value="CopC/D"/>
</dbReference>
<dbReference type="PANTHER" id="PTHR34820:SF4">
    <property type="entry name" value="INNER MEMBRANE PROTEIN YEBZ"/>
    <property type="match status" value="1"/>
</dbReference>
<feature type="transmembrane region" description="Helical" evidence="2">
    <location>
        <begin position="229"/>
        <end position="248"/>
    </location>
</feature>
<evidence type="ECO:0000313" key="4">
    <source>
        <dbReference type="Proteomes" id="UP001500866"/>
    </source>
</evidence>
<comment type="subcellular location">
    <subcellularLocation>
        <location evidence="1">Cell envelope</location>
    </subcellularLocation>
</comment>
<comment type="caution">
    <text evidence="3">The sequence shown here is derived from an EMBL/GenBank/DDBJ whole genome shotgun (WGS) entry which is preliminary data.</text>
</comment>
<feature type="transmembrane region" description="Helical" evidence="2">
    <location>
        <begin position="110"/>
        <end position="127"/>
    </location>
</feature>
<feature type="transmembrane region" description="Helical" evidence="2">
    <location>
        <begin position="269"/>
        <end position="286"/>
    </location>
</feature>
<keyword evidence="2" id="KW-1133">Transmembrane helix</keyword>
<dbReference type="PANTHER" id="PTHR34820">
    <property type="entry name" value="INNER MEMBRANE PROTEIN YEBZ"/>
    <property type="match status" value="1"/>
</dbReference>
<feature type="transmembrane region" description="Helical" evidence="2">
    <location>
        <begin position="358"/>
        <end position="380"/>
    </location>
</feature>
<proteinExistence type="predicted"/>
<keyword evidence="2" id="KW-0812">Transmembrane</keyword>
<feature type="transmembrane region" description="Helical" evidence="2">
    <location>
        <begin position="147"/>
        <end position="166"/>
    </location>
</feature>
<keyword evidence="2" id="KW-0472">Membrane</keyword>
<dbReference type="Proteomes" id="UP001500866">
    <property type="component" value="Unassembled WGS sequence"/>
</dbReference>
<accession>A0ABN1FW33</accession>
<evidence type="ECO:0000256" key="1">
    <source>
        <dbReference type="ARBA" id="ARBA00004196"/>
    </source>
</evidence>
<protein>
    <recommendedName>
        <fullName evidence="5">Copper resistance protein CopD</fullName>
    </recommendedName>
</protein>
<dbReference type="EMBL" id="BAAADS010000009">
    <property type="protein sequence ID" value="GAA0599013.1"/>
    <property type="molecule type" value="Genomic_DNA"/>
</dbReference>
<feature type="transmembrane region" description="Helical" evidence="2">
    <location>
        <begin position="41"/>
        <end position="66"/>
    </location>
</feature>
<dbReference type="RefSeq" id="WP_343811572.1">
    <property type="nucleotide sequence ID" value="NZ_BAAADS010000009.1"/>
</dbReference>
<feature type="transmembrane region" description="Helical" evidence="2">
    <location>
        <begin position="335"/>
        <end position="353"/>
    </location>
</feature>
<feature type="transmembrane region" description="Helical" evidence="2">
    <location>
        <begin position="178"/>
        <end position="198"/>
    </location>
</feature>
<reference evidence="3 4" key="1">
    <citation type="journal article" date="2019" name="Int. J. Syst. Evol. Microbiol.">
        <title>The Global Catalogue of Microorganisms (GCM) 10K type strain sequencing project: providing services to taxonomists for standard genome sequencing and annotation.</title>
        <authorList>
            <consortium name="The Broad Institute Genomics Platform"/>
            <consortium name="The Broad Institute Genome Sequencing Center for Infectious Disease"/>
            <person name="Wu L."/>
            <person name="Ma J."/>
        </authorList>
    </citation>
    <scope>NUCLEOTIDE SEQUENCE [LARGE SCALE GENOMIC DNA]</scope>
    <source>
        <strain evidence="3 4">JCM 15395</strain>
    </source>
</reference>
<evidence type="ECO:0000256" key="2">
    <source>
        <dbReference type="SAM" id="Phobius"/>
    </source>
</evidence>
<feature type="transmembrane region" description="Helical" evidence="2">
    <location>
        <begin position="86"/>
        <end position="103"/>
    </location>
</feature>
<evidence type="ECO:0000313" key="3">
    <source>
        <dbReference type="EMBL" id="GAA0599013.1"/>
    </source>
</evidence>
<gene>
    <name evidence="3" type="ORF">GCM10009001_14070</name>
</gene>
<evidence type="ECO:0008006" key="5">
    <source>
        <dbReference type="Google" id="ProtNLM"/>
    </source>
</evidence>
<sequence>MLLVSLTEFILYICFSILIGSLILFMVPKDKKPPIDIPKKVLYLAAGLIPVTAFLPVFHTASLLAAERDLWPILKSVITTFEIGKAWIFITFISIILICVLRAKQLKSKTHLTTWALVLTLLMLFGYTRSSHAATITNWQGFLSHSFHFLAVTVWIGILFMASWFSKNKTNWLAFLKWFTPVAVISLVVTLVAGYFTMSIDINSYDDPNASIFQEYQNSLVVNYGQALVIKHIFIISLVLFAFLNGILFRKKHHDKSFNPLKWGRLESVYALLVFGLTAFMGQSWPPHQIYTLIKSYGASPLFKAVYDGDFISTIHNAESTGIFNVSVAFGLESYTLFGLGVLFGVLTVFAAIKKKSIFISTIASLLMVVSVYFGIMIGVQ</sequence>
<organism evidence="3 4">
    <name type="scientific">Virgibacillus siamensis</name>
    <dbReference type="NCBI Taxonomy" id="480071"/>
    <lineage>
        <taxon>Bacteria</taxon>
        <taxon>Bacillati</taxon>
        <taxon>Bacillota</taxon>
        <taxon>Bacilli</taxon>
        <taxon>Bacillales</taxon>
        <taxon>Bacillaceae</taxon>
        <taxon>Virgibacillus</taxon>
    </lineage>
</organism>
<feature type="transmembrane region" description="Helical" evidence="2">
    <location>
        <begin position="6"/>
        <end position="29"/>
    </location>
</feature>